<gene>
    <name evidence="2" type="ORF">MMYC01_200761</name>
</gene>
<dbReference type="AlphaFoldDB" id="A0A175WG59"/>
<evidence type="ECO:0000256" key="1">
    <source>
        <dbReference type="SAM" id="MobiDB-lite"/>
    </source>
</evidence>
<dbReference type="STRING" id="100816.A0A175WG59"/>
<sequence length="388" mass="41593">MDNSSVAPSRPESWAICVSYQDELYDALELEVCEGEPMPGVPNNVWTSGQEQVRINFRRLHTGAEKAGLAKSPFPPKTAAEYAGFQADTLEAEAARLRAKIVAKEAALEDRRQGGQWKTIEVVGSSGEVETKTIPVYHSDHTPTAGPQVPGTSLLAPVDTGEKSTAVESGKTDPVTGHFTADTIGFLLQLQDSRSPALDYALAMRAMGGAITAADFNGSPLRGTLKHAGIPTDGSWGRKAGLAFFDPRHRGLTLPPHSHNPRVAFLREIAARAVARKNRLREAGGNLNPNNKNSPLHAEPRLGLSIVLDLSNLFNPGAASDCEWPSVAESLAEGDDRVKWWEVYPAASVASSSSHSPTVGPAAPTNPQPQQEQPPKKQPCPYTSWTCT</sequence>
<name>A0A175WG59_9PEZI</name>
<dbReference type="EMBL" id="LCTW02000008">
    <property type="protein sequence ID" value="KXX82778.1"/>
    <property type="molecule type" value="Genomic_DNA"/>
</dbReference>
<keyword evidence="3" id="KW-1185">Reference proteome</keyword>
<proteinExistence type="predicted"/>
<accession>A0A175WG59</accession>
<feature type="compositionally biased region" description="Low complexity" evidence="1">
    <location>
        <begin position="349"/>
        <end position="373"/>
    </location>
</feature>
<comment type="caution">
    <text evidence="2">The sequence shown here is derived from an EMBL/GenBank/DDBJ whole genome shotgun (WGS) entry which is preliminary data.</text>
</comment>
<evidence type="ECO:0000313" key="3">
    <source>
        <dbReference type="Proteomes" id="UP000078237"/>
    </source>
</evidence>
<dbReference type="OrthoDB" id="1703270at2759"/>
<organism evidence="2 3">
    <name type="scientific">Madurella mycetomatis</name>
    <dbReference type="NCBI Taxonomy" id="100816"/>
    <lineage>
        <taxon>Eukaryota</taxon>
        <taxon>Fungi</taxon>
        <taxon>Dikarya</taxon>
        <taxon>Ascomycota</taxon>
        <taxon>Pezizomycotina</taxon>
        <taxon>Sordariomycetes</taxon>
        <taxon>Sordariomycetidae</taxon>
        <taxon>Sordariales</taxon>
        <taxon>Sordariales incertae sedis</taxon>
        <taxon>Madurella</taxon>
    </lineage>
</organism>
<dbReference type="VEuPathDB" id="FungiDB:MMYC01_200761"/>
<feature type="region of interest" description="Disordered" evidence="1">
    <location>
        <begin position="349"/>
        <end position="388"/>
    </location>
</feature>
<dbReference type="Proteomes" id="UP000078237">
    <property type="component" value="Unassembled WGS sequence"/>
</dbReference>
<protein>
    <submittedName>
        <fullName evidence="2">Uncharacterized protein</fullName>
    </submittedName>
</protein>
<reference evidence="2 3" key="1">
    <citation type="journal article" date="2016" name="Genome Announc.">
        <title>Genome Sequence of Madurella mycetomatis mm55, Isolated from a Human Mycetoma Case in Sudan.</title>
        <authorList>
            <person name="Smit S."/>
            <person name="Derks M.F."/>
            <person name="Bervoets S."/>
            <person name="Fahal A."/>
            <person name="van Leeuwen W."/>
            <person name="van Belkum A."/>
            <person name="van de Sande W.W."/>
        </authorList>
    </citation>
    <scope>NUCLEOTIDE SEQUENCE [LARGE SCALE GENOMIC DNA]</scope>
    <source>
        <strain evidence="3">mm55</strain>
    </source>
</reference>
<evidence type="ECO:0000313" key="2">
    <source>
        <dbReference type="EMBL" id="KXX82778.1"/>
    </source>
</evidence>